<gene>
    <name evidence="1" type="ORF">LCGC14_1605080</name>
</gene>
<comment type="caution">
    <text evidence="1">The sequence shown here is derived from an EMBL/GenBank/DDBJ whole genome shotgun (WGS) entry which is preliminary data.</text>
</comment>
<sequence>MKVPIRNVNESEVGKRVYIFVTDHKNEKLKNLKSPLSQRLPFIDHEKSKFYVKIIFEFLNNNT</sequence>
<evidence type="ECO:0000313" key="1">
    <source>
        <dbReference type="EMBL" id="KKM24441.1"/>
    </source>
</evidence>
<reference evidence="1" key="1">
    <citation type="journal article" date="2015" name="Nature">
        <title>Complex archaea that bridge the gap between prokaryotes and eukaryotes.</title>
        <authorList>
            <person name="Spang A."/>
            <person name="Saw J.H."/>
            <person name="Jorgensen S.L."/>
            <person name="Zaremba-Niedzwiedzka K."/>
            <person name="Martijn J."/>
            <person name="Lind A.E."/>
            <person name="van Eijk R."/>
            <person name="Schleper C."/>
            <person name="Guy L."/>
            <person name="Ettema T.J."/>
        </authorList>
    </citation>
    <scope>NUCLEOTIDE SEQUENCE</scope>
</reference>
<organism evidence="1">
    <name type="scientific">marine sediment metagenome</name>
    <dbReference type="NCBI Taxonomy" id="412755"/>
    <lineage>
        <taxon>unclassified sequences</taxon>
        <taxon>metagenomes</taxon>
        <taxon>ecological metagenomes</taxon>
    </lineage>
</organism>
<protein>
    <submittedName>
        <fullName evidence="1">Uncharacterized protein</fullName>
    </submittedName>
</protein>
<dbReference type="EMBL" id="LAZR01012924">
    <property type="protein sequence ID" value="KKM24441.1"/>
    <property type="molecule type" value="Genomic_DNA"/>
</dbReference>
<dbReference type="AlphaFoldDB" id="A0A0F9I9Z9"/>
<accession>A0A0F9I9Z9</accession>
<proteinExistence type="predicted"/>
<name>A0A0F9I9Z9_9ZZZZ</name>